<evidence type="ECO:0000313" key="10">
    <source>
        <dbReference type="Proteomes" id="UP000008794"/>
    </source>
</evidence>
<dbReference type="AlphaFoldDB" id="D4IKY9"/>
<dbReference type="PATRIC" id="fig|717959.3.peg.2760"/>
<name>D4IKY9_9BACT</name>
<feature type="binding site" evidence="7">
    <location>
        <position position="184"/>
    </location>
    <ligand>
        <name>S-adenosyl-L-methionine</name>
        <dbReference type="ChEBI" id="CHEBI:59789"/>
    </ligand>
</feature>
<keyword evidence="3 7" id="KW-0808">Transferase</keyword>
<dbReference type="InterPro" id="IPR033671">
    <property type="entry name" value="TrmH"/>
</dbReference>
<dbReference type="STRING" id="717959.AL1_10910"/>
<dbReference type="GO" id="GO:0002938">
    <property type="term" value="P:tRNA guanine ribose methylation"/>
    <property type="evidence" value="ECO:0007669"/>
    <property type="project" value="UniProtKB-UniRule"/>
</dbReference>
<evidence type="ECO:0000256" key="7">
    <source>
        <dbReference type="HAMAP-Rule" id="MF_02060"/>
    </source>
</evidence>
<dbReference type="Proteomes" id="UP000008794">
    <property type="component" value="Chromosome"/>
</dbReference>
<dbReference type="Gene3D" id="3.40.1280.10">
    <property type="match status" value="1"/>
</dbReference>
<dbReference type="HAMAP" id="MF_02060">
    <property type="entry name" value="tRNA_methyltr_TrmH"/>
    <property type="match status" value="1"/>
</dbReference>
<keyword evidence="1 7" id="KW-0820">tRNA-binding</keyword>
<gene>
    <name evidence="7" type="primary">trmH</name>
    <name evidence="9" type="ORF">AL1_10910</name>
</gene>
<dbReference type="PANTHER" id="PTHR43453:SF1">
    <property type="entry name" value="TRNA_RRNA METHYLTRANSFERASE SPOU TYPE DOMAIN-CONTAINING PROTEIN"/>
    <property type="match status" value="1"/>
</dbReference>
<keyword evidence="5 7" id="KW-0819">tRNA processing</keyword>
<comment type="catalytic activity">
    <reaction evidence="7">
        <text>guanosine(18) in tRNA + S-adenosyl-L-methionine = 2'-O-methylguanosine(18) in tRNA + S-adenosyl-L-homocysteine + H(+)</text>
        <dbReference type="Rhea" id="RHEA:20077"/>
        <dbReference type="Rhea" id="RHEA-COMP:10190"/>
        <dbReference type="Rhea" id="RHEA-COMP:10192"/>
        <dbReference type="ChEBI" id="CHEBI:15378"/>
        <dbReference type="ChEBI" id="CHEBI:57856"/>
        <dbReference type="ChEBI" id="CHEBI:59789"/>
        <dbReference type="ChEBI" id="CHEBI:74269"/>
        <dbReference type="ChEBI" id="CHEBI:74445"/>
        <dbReference type="EC" id="2.1.1.34"/>
    </reaction>
</comment>
<dbReference type="EC" id="2.1.1.34" evidence="7"/>
<dbReference type="GO" id="GO:0000049">
    <property type="term" value="F:tRNA binding"/>
    <property type="evidence" value="ECO:0007669"/>
    <property type="project" value="UniProtKB-UniRule"/>
</dbReference>
<evidence type="ECO:0000256" key="3">
    <source>
        <dbReference type="ARBA" id="ARBA00022679"/>
    </source>
</evidence>
<feature type="domain" description="tRNA/rRNA methyltransferase SpoU type" evidence="8">
    <location>
        <begin position="55"/>
        <end position="195"/>
    </location>
</feature>
<dbReference type="PANTHER" id="PTHR43453">
    <property type="entry name" value="RRNA METHYLASE-LIKE"/>
    <property type="match status" value="1"/>
</dbReference>
<dbReference type="EMBL" id="FP929032">
    <property type="protein sequence ID" value="CBK63601.1"/>
    <property type="molecule type" value="Genomic_DNA"/>
</dbReference>
<dbReference type="Pfam" id="PF00588">
    <property type="entry name" value="SpoU_methylase"/>
    <property type="match status" value="1"/>
</dbReference>
<evidence type="ECO:0000256" key="2">
    <source>
        <dbReference type="ARBA" id="ARBA00022603"/>
    </source>
</evidence>
<evidence type="ECO:0000256" key="4">
    <source>
        <dbReference type="ARBA" id="ARBA00022691"/>
    </source>
</evidence>
<dbReference type="InterPro" id="IPR029028">
    <property type="entry name" value="Alpha/beta_knot_MTases"/>
</dbReference>
<evidence type="ECO:0000256" key="5">
    <source>
        <dbReference type="ARBA" id="ARBA00022694"/>
    </source>
</evidence>
<dbReference type="InterPro" id="IPR029026">
    <property type="entry name" value="tRNA_m1G_MTases_N"/>
</dbReference>
<comment type="caution">
    <text evidence="7">Lacks conserved residue(s) required for the propagation of feature annotation.</text>
</comment>
<accession>D4IKY9</accession>
<sequence length="243" mass="26890">MKMKNTANNDSPGPDFDFGPDAAHAAERIACLAGFMTPERYAVLRKTVSMRTRYMTVLAENMYHGQNAAALIRHCEAFGVQEMHTVETLCPFEPNPDIARGTHQWVDVRRHASTGEAVAALKGAGYRIVATTPHREDATPETFDVGRGPFALVFGTEHAGISDEVIASADEFLRIPMCGMVESLNVSASAAILIYTLSERMRLTVGNWRMSDAEQAETLCRWMRRSVKDSEAILQRRGMVPDL</sequence>
<keyword evidence="10" id="KW-1185">Reference proteome</keyword>
<dbReference type="BioCyc" id="ASHA717959:AL1_RS05075-MONOMER"/>
<comment type="function">
    <text evidence="7">Catalyzes the 2'-O methylation of guanosine at position 18 in tRNA.</text>
</comment>
<dbReference type="CDD" id="cd18092">
    <property type="entry name" value="SpoU-like_TrmH"/>
    <property type="match status" value="1"/>
</dbReference>
<reference evidence="9 10" key="2">
    <citation type="submission" date="2010-03" db="EMBL/GenBank/DDBJ databases">
        <authorList>
            <person name="Pajon A."/>
        </authorList>
    </citation>
    <scope>NUCLEOTIDE SEQUENCE [LARGE SCALE GENOMIC DNA]</scope>
    <source>
        <strain evidence="9 10">WAL 8301</strain>
    </source>
</reference>
<protein>
    <recommendedName>
        <fullName evidence="7">tRNA (guanosine(18)-2'-O)-methyltransferase</fullName>
        <ecNumber evidence="7">2.1.1.34</ecNumber>
    </recommendedName>
    <alternativeName>
        <fullName evidence="7">tRNA [Gm18] methyltransferase</fullName>
    </alternativeName>
</protein>
<keyword evidence="2 7" id="KW-0489">Methyltransferase</keyword>
<dbReference type="GO" id="GO:0141100">
    <property type="term" value="F:tRNA (guanine(18)-2'-O)-methyltransferase activity"/>
    <property type="evidence" value="ECO:0007669"/>
    <property type="project" value="UniProtKB-UniRule"/>
</dbReference>
<evidence type="ECO:0000256" key="1">
    <source>
        <dbReference type="ARBA" id="ARBA00022555"/>
    </source>
</evidence>
<feature type="binding site" evidence="7">
    <location>
        <position position="175"/>
    </location>
    <ligand>
        <name>S-adenosyl-L-methionine</name>
        <dbReference type="ChEBI" id="CHEBI:59789"/>
    </ligand>
</feature>
<dbReference type="HOGENOM" id="CLU_021322_4_1_10"/>
<evidence type="ECO:0000313" key="9">
    <source>
        <dbReference type="EMBL" id="CBK63601.1"/>
    </source>
</evidence>
<organism evidence="9 10">
    <name type="scientific">Alistipes shahii WAL 8301</name>
    <dbReference type="NCBI Taxonomy" id="717959"/>
    <lineage>
        <taxon>Bacteria</taxon>
        <taxon>Pseudomonadati</taxon>
        <taxon>Bacteroidota</taxon>
        <taxon>Bacteroidia</taxon>
        <taxon>Bacteroidales</taxon>
        <taxon>Rikenellaceae</taxon>
        <taxon>Alistipes</taxon>
    </lineage>
</organism>
<dbReference type="SUPFAM" id="SSF75217">
    <property type="entry name" value="alpha/beta knot"/>
    <property type="match status" value="1"/>
</dbReference>
<proteinExistence type="inferred from homology"/>
<evidence type="ECO:0000259" key="8">
    <source>
        <dbReference type="Pfam" id="PF00588"/>
    </source>
</evidence>
<dbReference type="KEGG" id="ash:AL1_10910"/>
<evidence type="ECO:0000256" key="6">
    <source>
        <dbReference type="ARBA" id="ARBA00022884"/>
    </source>
</evidence>
<keyword evidence="4 7" id="KW-0949">S-adenosyl-L-methionine</keyword>
<comment type="similarity">
    <text evidence="7">Belongs to the class IV-like SAM-binding methyltransferase superfamily. RNA methyltransferase TrmH family.</text>
</comment>
<dbReference type="InterPro" id="IPR001537">
    <property type="entry name" value="SpoU_MeTrfase"/>
</dbReference>
<reference evidence="9 10" key="1">
    <citation type="submission" date="2010-03" db="EMBL/GenBank/DDBJ databases">
        <title>The genome sequence of Alistipes shahii WAL 8301.</title>
        <authorList>
            <consortium name="metaHIT consortium -- http://www.metahit.eu/"/>
            <person name="Pajon A."/>
            <person name="Turner K."/>
            <person name="Parkhill J."/>
        </authorList>
    </citation>
    <scope>NUCLEOTIDE SEQUENCE [LARGE SCALE GENOMIC DNA]</scope>
    <source>
        <strain evidence="9 10">WAL 8301</strain>
    </source>
</reference>
<keyword evidence="6 7" id="KW-0694">RNA-binding</keyword>
<feature type="binding site" evidence="7">
    <location>
        <position position="131"/>
    </location>
    <ligand>
        <name>S-adenosyl-L-methionine</name>
        <dbReference type="ChEBI" id="CHEBI:59789"/>
    </ligand>
</feature>